<accession>A0A9P4UI01</accession>
<feature type="non-terminal residue" evidence="2">
    <location>
        <position position="130"/>
    </location>
</feature>
<evidence type="ECO:0000313" key="3">
    <source>
        <dbReference type="Proteomes" id="UP000799764"/>
    </source>
</evidence>
<gene>
    <name evidence="2" type="ORF">P171DRAFT_350795</name>
</gene>
<dbReference type="InterPro" id="IPR010730">
    <property type="entry name" value="HET"/>
</dbReference>
<dbReference type="EMBL" id="MU001494">
    <property type="protein sequence ID" value="KAF2450113.1"/>
    <property type="molecule type" value="Genomic_DNA"/>
</dbReference>
<protein>
    <recommendedName>
        <fullName evidence="1">Heterokaryon incompatibility domain-containing protein</fullName>
    </recommendedName>
</protein>
<keyword evidence="3" id="KW-1185">Reference proteome</keyword>
<dbReference type="PANTHER" id="PTHR24148:SF80">
    <property type="entry name" value="HETEROKARYON INCOMPATIBILITY DOMAIN-CONTAINING PROTEIN"/>
    <property type="match status" value="1"/>
</dbReference>
<dbReference type="Proteomes" id="UP000799764">
    <property type="component" value="Unassembled WGS sequence"/>
</dbReference>
<dbReference type="AlphaFoldDB" id="A0A9P4UI01"/>
<evidence type="ECO:0000313" key="2">
    <source>
        <dbReference type="EMBL" id="KAF2450113.1"/>
    </source>
</evidence>
<dbReference type="InterPro" id="IPR052895">
    <property type="entry name" value="HetReg/Transcr_Mod"/>
</dbReference>
<dbReference type="Pfam" id="PF06985">
    <property type="entry name" value="HET"/>
    <property type="match status" value="1"/>
</dbReference>
<feature type="domain" description="Heterokaryon incompatibility" evidence="1">
    <location>
        <begin position="48"/>
        <end position="130"/>
    </location>
</feature>
<name>A0A9P4UI01_9PLEO</name>
<dbReference type="PANTHER" id="PTHR24148">
    <property type="entry name" value="ANKYRIN REPEAT DOMAIN-CONTAINING PROTEIN 39 HOMOLOG-RELATED"/>
    <property type="match status" value="1"/>
</dbReference>
<organism evidence="2 3">
    <name type="scientific">Karstenula rhodostoma CBS 690.94</name>
    <dbReference type="NCBI Taxonomy" id="1392251"/>
    <lineage>
        <taxon>Eukaryota</taxon>
        <taxon>Fungi</taxon>
        <taxon>Dikarya</taxon>
        <taxon>Ascomycota</taxon>
        <taxon>Pezizomycotina</taxon>
        <taxon>Dothideomycetes</taxon>
        <taxon>Pleosporomycetidae</taxon>
        <taxon>Pleosporales</taxon>
        <taxon>Massarineae</taxon>
        <taxon>Didymosphaeriaceae</taxon>
        <taxon>Karstenula</taxon>
    </lineage>
</organism>
<comment type="caution">
    <text evidence="2">The sequence shown here is derived from an EMBL/GenBank/DDBJ whole genome shotgun (WGS) entry which is preliminary data.</text>
</comment>
<dbReference type="OrthoDB" id="2157530at2759"/>
<evidence type="ECO:0000259" key="1">
    <source>
        <dbReference type="Pfam" id="PF06985"/>
    </source>
</evidence>
<sequence length="130" mass="14859">MSSHQPFEYYPIPGPGYIRLLHLHPDSDNPAELRGCLKFHKLSEPSMYEAISYAWGEFPKFNQVIVLDGKVLKITDNLYAALMAFCRPDRVRVLWADAICINQADTTEKAQQVALMAEIYSKARSVQVWL</sequence>
<proteinExistence type="predicted"/>
<reference evidence="2" key="1">
    <citation type="journal article" date="2020" name="Stud. Mycol.">
        <title>101 Dothideomycetes genomes: a test case for predicting lifestyles and emergence of pathogens.</title>
        <authorList>
            <person name="Haridas S."/>
            <person name="Albert R."/>
            <person name="Binder M."/>
            <person name="Bloem J."/>
            <person name="Labutti K."/>
            <person name="Salamov A."/>
            <person name="Andreopoulos B."/>
            <person name="Baker S."/>
            <person name="Barry K."/>
            <person name="Bills G."/>
            <person name="Bluhm B."/>
            <person name="Cannon C."/>
            <person name="Castanera R."/>
            <person name="Culley D."/>
            <person name="Daum C."/>
            <person name="Ezra D."/>
            <person name="Gonzalez J."/>
            <person name="Henrissat B."/>
            <person name="Kuo A."/>
            <person name="Liang C."/>
            <person name="Lipzen A."/>
            <person name="Lutzoni F."/>
            <person name="Magnuson J."/>
            <person name="Mondo S."/>
            <person name="Nolan M."/>
            <person name="Ohm R."/>
            <person name="Pangilinan J."/>
            <person name="Park H.-J."/>
            <person name="Ramirez L."/>
            <person name="Alfaro M."/>
            <person name="Sun H."/>
            <person name="Tritt A."/>
            <person name="Yoshinaga Y."/>
            <person name="Zwiers L.-H."/>
            <person name="Turgeon B."/>
            <person name="Goodwin S."/>
            <person name="Spatafora J."/>
            <person name="Crous P."/>
            <person name="Grigoriev I."/>
        </authorList>
    </citation>
    <scope>NUCLEOTIDE SEQUENCE</scope>
    <source>
        <strain evidence="2">CBS 690.94</strain>
    </source>
</reference>